<proteinExistence type="predicted"/>
<dbReference type="SUPFAM" id="SSF54160">
    <property type="entry name" value="Chromo domain-like"/>
    <property type="match status" value="1"/>
</dbReference>
<keyword evidence="3" id="KW-1185">Reference proteome</keyword>
<reference evidence="3" key="1">
    <citation type="submission" date="2017-03" db="EMBL/GenBank/DDBJ databases">
        <title>Phytopthora megakarya and P. palmivora, two closely related causual agents of cacao black pod achieved similar genome size and gene model numbers by different mechanisms.</title>
        <authorList>
            <person name="Ali S."/>
            <person name="Shao J."/>
            <person name="Larry D.J."/>
            <person name="Kronmiller B."/>
            <person name="Shen D."/>
            <person name="Strem M.D."/>
            <person name="Melnick R.L."/>
            <person name="Guiltinan M.J."/>
            <person name="Tyler B.M."/>
            <person name="Meinhardt L.W."/>
            <person name="Bailey B.A."/>
        </authorList>
    </citation>
    <scope>NUCLEOTIDE SEQUENCE [LARGE SCALE GENOMIC DNA]</scope>
    <source>
        <strain evidence="3">zdho120</strain>
    </source>
</reference>
<protein>
    <recommendedName>
        <fullName evidence="1">Chromo domain-containing protein</fullName>
    </recommendedName>
</protein>
<organism evidence="2 3">
    <name type="scientific">Phytophthora megakarya</name>
    <dbReference type="NCBI Taxonomy" id="4795"/>
    <lineage>
        <taxon>Eukaryota</taxon>
        <taxon>Sar</taxon>
        <taxon>Stramenopiles</taxon>
        <taxon>Oomycota</taxon>
        <taxon>Peronosporomycetes</taxon>
        <taxon>Peronosporales</taxon>
        <taxon>Peronosporaceae</taxon>
        <taxon>Phytophthora</taxon>
    </lineage>
</organism>
<dbReference type="Pfam" id="PF00385">
    <property type="entry name" value="Chromo"/>
    <property type="match status" value="1"/>
</dbReference>
<dbReference type="InterPro" id="IPR016197">
    <property type="entry name" value="Chromo-like_dom_sf"/>
</dbReference>
<evidence type="ECO:0000313" key="3">
    <source>
        <dbReference type="Proteomes" id="UP000198211"/>
    </source>
</evidence>
<dbReference type="InterPro" id="IPR000953">
    <property type="entry name" value="Chromo/chromo_shadow_dom"/>
</dbReference>
<accession>A0A225WJW8</accession>
<dbReference type="Gene3D" id="2.40.50.40">
    <property type="match status" value="1"/>
</dbReference>
<dbReference type="CDD" id="cd00024">
    <property type="entry name" value="CD_CSD"/>
    <property type="match status" value="1"/>
</dbReference>
<dbReference type="STRING" id="4795.A0A225WJW8"/>
<dbReference type="AlphaFoldDB" id="A0A225WJW8"/>
<comment type="caution">
    <text evidence="2">The sequence shown here is derived from an EMBL/GenBank/DDBJ whole genome shotgun (WGS) entry which is preliminary data.</text>
</comment>
<sequence length="64" mass="7545">MARRRPQGRNQYLIKWQGYPHSHNAWEFEVPPRQDCPHVVDAYDRAHPMLGRPVGVRPSHPPDH</sequence>
<name>A0A225WJW8_9STRA</name>
<dbReference type="PROSITE" id="PS50013">
    <property type="entry name" value="CHROMO_2"/>
    <property type="match status" value="1"/>
</dbReference>
<evidence type="ECO:0000313" key="2">
    <source>
        <dbReference type="EMBL" id="OWZ17852.1"/>
    </source>
</evidence>
<dbReference type="EMBL" id="NBNE01000681">
    <property type="protein sequence ID" value="OWZ17852.1"/>
    <property type="molecule type" value="Genomic_DNA"/>
</dbReference>
<gene>
    <name evidence="2" type="ORF">PHMEG_0008138</name>
</gene>
<dbReference type="OrthoDB" id="122625at2759"/>
<evidence type="ECO:0000259" key="1">
    <source>
        <dbReference type="PROSITE" id="PS50013"/>
    </source>
</evidence>
<feature type="domain" description="Chromo" evidence="1">
    <location>
        <begin position="1"/>
        <end position="55"/>
    </location>
</feature>
<dbReference type="InterPro" id="IPR023780">
    <property type="entry name" value="Chromo_domain"/>
</dbReference>
<dbReference type="Proteomes" id="UP000198211">
    <property type="component" value="Unassembled WGS sequence"/>
</dbReference>